<name>A0ABV5HPV7_9VIBR</name>
<dbReference type="InterPro" id="IPR010710">
    <property type="entry name" value="DUF1289"/>
</dbReference>
<organism evidence="1 2">
    <name type="scientific">Vibrio olivae</name>
    <dbReference type="NCBI Taxonomy" id="1243002"/>
    <lineage>
        <taxon>Bacteria</taxon>
        <taxon>Pseudomonadati</taxon>
        <taxon>Pseudomonadota</taxon>
        <taxon>Gammaproteobacteria</taxon>
        <taxon>Vibrionales</taxon>
        <taxon>Vibrionaceae</taxon>
        <taxon>Vibrio</taxon>
    </lineage>
</organism>
<comment type="caution">
    <text evidence="1">The sequence shown here is derived from an EMBL/GenBank/DDBJ whole genome shotgun (WGS) entry which is preliminary data.</text>
</comment>
<protein>
    <submittedName>
        <fullName evidence="1">Cysteine-rich CWC family protein</fullName>
    </submittedName>
</protein>
<reference evidence="1 2" key="1">
    <citation type="submission" date="2024-09" db="EMBL/GenBank/DDBJ databases">
        <authorList>
            <person name="Sun Q."/>
            <person name="Mori K."/>
        </authorList>
    </citation>
    <scope>NUCLEOTIDE SEQUENCE [LARGE SCALE GENOMIC DNA]</scope>
    <source>
        <strain evidence="1 2">CECT 8064</strain>
    </source>
</reference>
<proteinExistence type="predicted"/>
<dbReference type="Proteomes" id="UP001589645">
    <property type="component" value="Unassembled WGS sequence"/>
</dbReference>
<keyword evidence="2" id="KW-1185">Reference proteome</keyword>
<evidence type="ECO:0000313" key="1">
    <source>
        <dbReference type="EMBL" id="MFB9136260.1"/>
    </source>
</evidence>
<gene>
    <name evidence="1" type="ORF">ACFFUV_14900</name>
</gene>
<sequence length="102" mass="11353">MKSPCIAACKNNAGICSGCHRIIKEIIEWRKMEESKHSNIMRALSGERYTHECPSCNQPAHCDLAAGKTQCWCFDLETRDLSSQSSDHSCLCRHCLAAQPVA</sequence>
<dbReference type="Pfam" id="PF06945">
    <property type="entry name" value="DUF1289"/>
    <property type="match status" value="1"/>
</dbReference>
<dbReference type="InterPro" id="IPR032720">
    <property type="entry name" value="Cys_rich_CWC"/>
</dbReference>
<dbReference type="RefSeq" id="WP_390194320.1">
    <property type="nucleotide sequence ID" value="NZ_JBHMEP010000004.1"/>
</dbReference>
<dbReference type="EMBL" id="JBHMEP010000004">
    <property type="protein sequence ID" value="MFB9136260.1"/>
    <property type="molecule type" value="Genomic_DNA"/>
</dbReference>
<evidence type="ECO:0000313" key="2">
    <source>
        <dbReference type="Proteomes" id="UP001589645"/>
    </source>
</evidence>
<dbReference type="Pfam" id="PF14375">
    <property type="entry name" value="Cys_rich_CWC"/>
    <property type="match status" value="1"/>
</dbReference>
<accession>A0ABV5HPV7</accession>